<gene>
    <name evidence="2" type="ORF">CUU66_14805</name>
</gene>
<dbReference type="InterPro" id="IPR051324">
    <property type="entry name" value="Stress/Tellurium_Resist"/>
</dbReference>
<dbReference type="EMBL" id="PGUY01000046">
    <property type="protein sequence ID" value="PLT29086.1"/>
    <property type="molecule type" value="Genomic_DNA"/>
</dbReference>
<dbReference type="Pfam" id="PF02342">
    <property type="entry name" value="TerD"/>
    <property type="match status" value="1"/>
</dbReference>
<feature type="domain" description="TerD" evidence="1">
    <location>
        <begin position="13"/>
        <end position="186"/>
    </location>
</feature>
<protein>
    <submittedName>
        <fullName evidence="2">Chemical-damaging agent resistance protein C</fullName>
    </submittedName>
</protein>
<dbReference type="PANTHER" id="PTHR32097:SF17">
    <property type="entry name" value="CAMP-BINDING PROTEIN 1-RELATED"/>
    <property type="match status" value="1"/>
</dbReference>
<dbReference type="InterPro" id="IPR003325">
    <property type="entry name" value="TerD"/>
</dbReference>
<name>A0A2N5M3Z6_9BACI</name>
<sequence>MKELNAKKGGICMKLLKGQKVDITKARAISDIVVTLDYSSGKKDMEIDGAAFLLEENGKCKGDEGFVFYGQPATADCSVRHTLNKRQNEIHIQLKTAPTHVQKIAFTLTIHEGEQRGHFFNQVTSSKMFIKDKRTGEIMYEFPFGEGLSRETAIVVGELYRHNGEWKLNAIGSGFFGGLAALCQNFGIEVKQEPAAPEIPPQTGIQGCYGPFFVANKWLLRLPYLFHVSLAGRLGKDK</sequence>
<dbReference type="Gene3D" id="2.60.60.30">
    <property type="entry name" value="sav2460 like domains"/>
    <property type="match status" value="1"/>
</dbReference>
<evidence type="ECO:0000259" key="1">
    <source>
        <dbReference type="Pfam" id="PF02342"/>
    </source>
</evidence>
<accession>A0A2N5M3Z6</accession>
<reference evidence="2 3" key="1">
    <citation type="submission" date="2017-11" db="EMBL/GenBank/DDBJ databases">
        <title>Comparitive Functional Genomics of Dry Heat Resistant strains isolated from the Viking Spacecraft.</title>
        <authorList>
            <person name="Seuylemezian A."/>
            <person name="Cooper K."/>
            <person name="Vaishampayan P."/>
        </authorList>
    </citation>
    <scope>NUCLEOTIDE SEQUENCE [LARGE SCALE GENOMIC DNA]</scope>
    <source>
        <strain evidence="2 3">V1-29</strain>
    </source>
</reference>
<dbReference type="PANTHER" id="PTHR32097">
    <property type="entry name" value="CAMP-BINDING PROTEIN 1-RELATED"/>
    <property type="match status" value="1"/>
</dbReference>
<proteinExistence type="predicted"/>
<comment type="caution">
    <text evidence="2">The sequence shown here is derived from an EMBL/GenBank/DDBJ whole genome shotgun (WGS) entry which is preliminary data.</text>
</comment>
<dbReference type="OrthoDB" id="4123258at2"/>
<dbReference type="AlphaFoldDB" id="A0A2N5M3Z6"/>
<dbReference type="Proteomes" id="UP000234748">
    <property type="component" value="Unassembled WGS sequence"/>
</dbReference>
<keyword evidence="3" id="KW-1185">Reference proteome</keyword>
<evidence type="ECO:0000313" key="2">
    <source>
        <dbReference type="EMBL" id="PLT29086.1"/>
    </source>
</evidence>
<dbReference type="CDD" id="cd06974">
    <property type="entry name" value="TerD_like"/>
    <property type="match status" value="1"/>
</dbReference>
<evidence type="ECO:0000313" key="3">
    <source>
        <dbReference type="Proteomes" id="UP000234748"/>
    </source>
</evidence>
<organism evidence="2 3">
    <name type="scientific">Peribacillus deserti</name>
    <dbReference type="NCBI Taxonomy" id="673318"/>
    <lineage>
        <taxon>Bacteria</taxon>
        <taxon>Bacillati</taxon>
        <taxon>Bacillota</taxon>
        <taxon>Bacilli</taxon>
        <taxon>Bacillales</taxon>
        <taxon>Bacillaceae</taxon>
        <taxon>Peribacillus</taxon>
    </lineage>
</organism>